<comment type="caution">
    <text evidence="2">The sequence shown here is derived from an EMBL/GenBank/DDBJ whole genome shotgun (WGS) entry which is preliminary data.</text>
</comment>
<organism evidence="2">
    <name type="scientific">marine sediment metagenome</name>
    <dbReference type="NCBI Taxonomy" id="412755"/>
    <lineage>
        <taxon>unclassified sequences</taxon>
        <taxon>metagenomes</taxon>
        <taxon>ecological metagenomes</taxon>
    </lineage>
</organism>
<proteinExistence type="predicted"/>
<reference evidence="2" key="1">
    <citation type="journal article" date="2015" name="Nature">
        <title>Complex archaea that bridge the gap between prokaryotes and eukaryotes.</title>
        <authorList>
            <person name="Spang A."/>
            <person name="Saw J.H."/>
            <person name="Jorgensen S.L."/>
            <person name="Zaremba-Niedzwiedzka K."/>
            <person name="Martijn J."/>
            <person name="Lind A.E."/>
            <person name="van Eijk R."/>
            <person name="Schleper C."/>
            <person name="Guy L."/>
            <person name="Ettema T.J."/>
        </authorList>
    </citation>
    <scope>NUCLEOTIDE SEQUENCE</scope>
</reference>
<gene>
    <name evidence="2" type="ORF">LCGC14_2708040</name>
</gene>
<dbReference type="AlphaFoldDB" id="A0A0F8ZDR5"/>
<accession>A0A0F8ZDR5</accession>
<evidence type="ECO:0000256" key="1">
    <source>
        <dbReference type="SAM" id="MobiDB-lite"/>
    </source>
</evidence>
<sequence length="128" mass="13853">MAASKLIGMMGGDPEGDVASEAALYQGLSAMQQSMPLHRMRQRLESEEEMAGAQEGYASDFASEAREVSLGRRVTSPRELLESVSQKMGTNPEELGRRLSPTRMGDYSSLSRAAFGRSPKKMGPPQNG</sequence>
<feature type="region of interest" description="Disordered" evidence="1">
    <location>
        <begin position="38"/>
        <end position="128"/>
    </location>
</feature>
<name>A0A0F8ZDR5_9ZZZZ</name>
<dbReference type="EMBL" id="LAZR01048438">
    <property type="protein sequence ID" value="KKK91927.1"/>
    <property type="molecule type" value="Genomic_DNA"/>
</dbReference>
<protein>
    <submittedName>
        <fullName evidence="2">Uncharacterized protein</fullName>
    </submittedName>
</protein>
<evidence type="ECO:0000313" key="2">
    <source>
        <dbReference type="EMBL" id="KKK91927.1"/>
    </source>
</evidence>